<keyword evidence="2" id="KW-1185">Reference proteome</keyword>
<evidence type="ECO:0008006" key="3">
    <source>
        <dbReference type="Google" id="ProtNLM"/>
    </source>
</evidence>
<evidence type="ECO:0000313" key="1">
    <source>
        <dbReference type="EMBL" id="AWI55374.1"/>
    </source>
</evidence>
<organism evidence="1 2">
    <name type="scientific">Aquabacterium olei</name>
    <dbReference type="NCBI Taxonomy" id="1296669"/>
    <lineage>
        <taxon>Bacteria</taxon>
        <taxon>Pseudomonadati</taxon>
        <taxon>Pseudomonadota</taxon>
        <taxon>Betaproteobacteria</taxon>
        <taxon>Burkholderiales</taxon>
        <taxon>Aquabacterium</taxon>
    </lineage>
</organism>
<accession>A0A2U8FY64</accession>
<name>A0A2U8FY64_9BURK</name>
<evidence type="ECO:0000313" key="2">
    <source>
        <dbReference type="Proteomes" id="UP000244892"/>
    </source>
</evidence>
<dbReference type="RefSeq" id="WP_109038488.1">
    <property type="nucleotide sequence ID" value="NZ_CP029211.1"/>
</dbReference>
<gene>
    <name evidence="1" type="ORF">DEH84_17405</name>
</gene>
<dbReference type="OrthoDB" id="5242510at2"/>
<keyword evidence="1" id="KW-0614">Plasmid</keyword>
<dbReference type="InterPro" id="IPR021848">
    <property type="entry name" value="HODM_asu-like"/>
</dbReference>
<protein>
    <recommendedName>
        <fullName evidence="3">DUF3445 domain-containing protein</fullName>
    </recommendedName>
</protein>
<sequence>MTLAFAQESFRDDYTFKNSPEAIRRFPLPFPQDSYMYSVNMEPHVPGPVGSVYEHAFDIDEHYVAECRDRAITLARDPGRCASLPHMIEAEWDTLELLMTSLAADYPEHFALLRDGNRWVWTNRPLGLRQDFIFGDASTLPQGPLEYITRQVQGDFVVLDQREGTLFADAAMVTSQADWSLTFDVGMSFHQWHAPVPLAHDMGVFDRALKYLMMLQQGRPVRRLNWTMTVNPRLDTSPETYPEWGTDRASVTPDNVGKKVHLRVELQTMFRLPRSNGMLFSIRCYLASLEELCTQPRWGARLHRVLGSLPAPLAEYKGLTRYLPTAVTWLSQFDDGRDLGPGTQPE</sequence>
<proteinExistence type="predicted"/>
<dbReference type="Pfam" id="PF11927">
    <property type="entry name" value="HODM_asu-like"/>
    <property type="match status" value="1"/>
</dbReference>
<dbReference type="EMBL" id="CP029211">
    <property type="protein sequence ID" value="AWI55374.1"/>
    <property type="molecule type" value="Genomic_DNA"/>
</dbReference>
<dbReference type="Proteomes" id="UP000244892">
    <property type="component" value="Plasmid pTB101"/>
</dbReference>
<dbReference type="KEGG" id="aon:DEH84_17405"/>
<dbReference type="AlphaFoldDB" id="A0A2U8FY64"/>
<geneLocation type="plasmid" evidence="2">
    <name>ptb101</name>
</geneLocation>
<reference evidence="1 2" key="1">
    <citation type="submission" date="2018-05" db="EMBL/GenBank/DDBJ databases">
        <title>complete genome sequence of Aquabacterium olei NBRC 110486.</title>
        <authorList>
            <person name="Tang B."/>
            <person name="Chang J."/>
            <person name="Zhang L."/>
            <person name="Yang H."/>
        </authorList>
    </citation>
    <scope>NUCLEOTIDE SEQUENCE [LARGE SCALE GENOMIC DNA]</scope>
    <source>
        <strain evidence="1 2">NBRC 110486</strain>
        <plasmid evidence="2">Plasmid ptb101</plasmid>
    </source>
</reference>